<reference evidence="1 2" key="1">
    <citation type="journal article" date="2015" name="Proc. Natl. Acad. Sci. U.S.A.">
        <title>The resurrection genome of Boea hygrometrica: A blueprint for survival of dehydration.</title>
        <authorList>
            <person name="Xiao L."/>
            <person name="Yang G."/>
            <person name="Zhang L."/>
            <person name="Yang X."/>
            <person name="Zhao S."/>
            <person name="Ji Z."/>
            <person name="Zhou Q."/>
            <person name="Hu M."/>
            <person name="Wang Y."/>
            <person name="Chen M."/>
            <person name="Xu Y."/>
            <person name="Jin H."/>
            <person name="Xiao X."/>
            <person name="Hu G."/>
            <person name="Bao F."/>
            <person name="Hu Y."/>
            <person name="Wan P."/>
            <person name="Li L."/>
            <person name="Deng X."/>
            <person name="Kuang T."/>
            <person name="Xiang C."/>
            <person name="Zhu J.K."/>
            <person name="Oliver M.J."/>
            <person name="He Y."/>
        </authorList>
    </citation>
    <scope>NUCLEOTIDE SEQUENCE [LARGE SCALE GENOMIC DNA]</scope>
    <source>
        <strain evidence="2">cv. XS01</strain>
    </source>
</reference>
<proteinExistence type="predicted"/>
<sequence length="222" mass="25421">MGLKDVGIDQLNFHSAQLGYLKLLQMGNTDPNQTKAGNKYEVKPQYEELSKQINMQHTINQCYECMRLSKEIGTARPVHQSAITSSRLYPRSITGNHRSVIDRGPRARSRARRFYLTNSNKARQNFTACEIDSSWFNFTAISTQNSWKLKSKNSKRLKAEATPRDQRFHEHAGLSGYLNSLPQASKSVSIERASLRESSSTKIVKNRGWMRWESTIESYGEQ</sequence>
<dbReference type="AlphaFoldDB" id="A0A2Z7BJY4"/>
<keyword evidence="1" id="KW-0675">Receptor</keyword>
<protein>
    <submittedName>
        <fullName evidence="1">Receptor-like protein 12</fullName>
    </submittedName>
</protein>
<name>A0A2Z7BJY4_9LAMI</name>
<evidence type="ECO:0000313" key="1">
    <source>
        <dbReference type="EMBL" id="KZV34610.1"/>
    </source>
</evidence>
<gene>
    <name evidence="1" type="ORF">F511_24498</name>
</gene>
<dbReference type="EMBL" id="KV005028">
    <property type="protein sequence ID" value="KZV34610.1"/>
    <property type="molecule type" value="Genomic_DNA"/>
</dbReference>
<accession>A0A2Z7BJY4</accession>
<evidence type="ECO:0000313" key="2">
    <source>
        <dbReference type="Proteomes" id="UP000250235"/>
    </source>
</evidence>
<dbReference type="Proteomes" id="UP000250235">
    <property type="component" value="Unassembled WGS sequence"/>
</dbReference>
<organism evidence="1 2">
    <name type="scientific">Dorcoceras hygrometricum</name>
    <dbReference type="NCBI Taxonomy" id="472368"/>
    <lineage>
        <taxon>Eukaryota</taxon>
        <taxon>Viridiplantae</taxon>
        <taxon>Streptophyta</taxon>
        <taxon>Embryophyta</taxon>
        <taxon>Tracheophyta</taxon>
        <taxon>Spermatophyta</taxon>
        <taxon>Magnoliopsida</taxon>
        <taxon>eudicotyledons</taxon>
        <taxon>Gunneridae</taxon>
        <taxon>Pentapetalae</taxon>
        <taxon>asterids</taxon>
        <taxon>lamiids</taxon>
        <taxon>Lamiales</taxon>
        <taxon>Gesneriaceae</taxon>
        <taxon>Didymocarpoideae</taxon>
        <taxon>Trichosporeae</taxon>
        <taxon>Loxocarpinae</taxon>
        <taxon>Dorcoceras</taxon>
    </lineage>
</organism>
<keyword evidence="2" id="KW-1185">Reference proteome</keyword>